<dbReference type="InterPro" id="IPR036412">
    <property type="entry name" value="HAD-like_sf"/>
</dbReference>
<feature type="transmembrane region" description="Helical" evidence="8">
    <location>
        <begin position="34"/>
        <end position="51"/>
    </location>
</feature>
<dbReference type="FunFam" id="2.70.150.10:FF:000002">
    <property type="entry name" value="Copper-transporting ATPase 1, putative"/>
    <property type="match status" value="1"/>
</dbReference>
<keyword evidence="4 8" id="KW-0479">Metal-binding</keyword>
<sequence>MSRVHRWAVPALSGTLIAASWLAGQVAPVAADPLMIAAAVVAGIPVLRGAYRSLRARTIGIDLLVSIAMIGALVIGEYWEAAAVTFLFAIGHALEDATLARTRSALAGLIESAPTTATVLRHGEQVEVPAHQVGVGEVVVIKHGETVPVDGTIATGHAAIDEASITGESMPAERVEGDKVFAGTIVTDGFLQVSTTGAGADTTLARIIHRVEEAQEAKARTQQFMEKFSTWYTPGIIVLAVVAGLISRDVALALTLLVIGCPGALVISVPVALVAGIGRAARDGVLIKGGEFLETAAKVDAVGFDKTGTLTEGRPELTDLIAFDGWTDAEVLTWAARAEAGSSHPLAAPVLAAAAERGLPVPAVPDQVTTVPGQGIIAVAGGRTVTVGNRALLGGSLTPDADASATGLAGNGRTPLLVALDGQPIGAIGVADRLRDEARDVVAALHAAGVKRVVMLTGDTAEIANAVAAQVGIDEVRAGLLPEDKLDAVRALQAEGLKVAMVGDGVNDAPALALADVGIAMGAAGSPLAVETADIALMTSRLDKVAHAIGLARRTISVMRQNIWIAMITVGTLLAGVLLGGVTMAIGMLVHEASVIVVILNGMRLLRAARRPATPAEQQASRPAEVVAVA</sequence>
<name>A0A4Q9KH97_9ACTN</name>
<dbReference type="SFLD" id="SFLDS00003">
    <property type="entry name" value="Haloacid_Dehalogenase"/>
    <property type="match status" value="1"/>
</dbReference>
<dbReference type="InterPro" id="IPR027256">
    <property type="entry name" value="P-typ_ATPase_IB"/>
</dbReference>
<dbReference type="SUPFAM" id="SSF81653">
    <property type="entry name" value="Calcium ATPase, transduction domain A"/>
    <property type="match status" value="1"/>
</dbReference>
<keyword evidence="11" id="KW-1185">Reference proteome</keyword>
<dbReference type="InterPro" id="IPR001757">
    <property type="entry name" value="P_typ_ATPase"/>
</dbReference>
<feature type="transmembrane region" description="Helical" evidence="8">
    <location>
        <begin position="252"/>
        <end position="278"/>
    </location>
</feature>
<evidence type="ECO:0000256" key="4">
    <source>
        <dbReference type="ARBA" id="ARBA00022723"/>
    </source>
</evidence>
<dbReference type="CDD" id="cd02079">
    <property type="entry name" value="P-type_ATPase_HM"/>
    <property type="match status" value="1"/>
</dbReference>
<keyword evidence="8" id="KW-0547">Nucleotide-binding</keyword>
<dbReference type="Proteomes" id="UP000292373">
    <property type="component" value="Unassembled WGS sequence"/>
</dbReference>
<dbReference type="RefSeq" id="WP_131166862.1">
    <property type="nucleotide sequence ID" value="NZ_SDMQ01000001.1"/>
</dbReference>
<comment type="subcellular location">
    <subcellularLocation>
        <location evidence="1">Cell membrane</location>
        <topology evidence="1">Multi-pass membrane protein</topology>
    </subcellularLocation>
</comment>
<dbReference type="EMBL" id="SDMQ01000001">
    <property type="protein sequence ID" value="TBT88734.1"/>
    <property type="molecule type" value="Genomic_DNA"/>
</dbReference>
<dbReference type="InterPro" id="IPR018303">
    <property type="entry name" value="ATPase_P-typ_P_site"/>
</dbReference>
<dbReference type="AlphaFoldDB" id="A0A4Q9KH97"/>
<proteinExistence type="inferred from homology"/>
<dbReference type="Gene3D" id="3.40.50.1000">
    <property type="entry name" value="HAD superfamily/HAD-like"/>
    <property type="match status" value="1"/>
</dbReference>
<protein>
    <submittedName>
        <fullName evidence="10">Cation-translocating P-type ATPase</fullName>
    </submittedName>
</protein>
<keyword evidence="5" id="KW-1278">Translocase</keyword>
<dbReference type="GO" id="GO:0019829">
    <property type="term" value="F:ATPase-coupled monoatomic cation transmembrane transporter activity"/>
    <property type="evidence" value="ECO:0007669"/>
    <property type="project" value="InterPro"/>
</dbReference>
<evidence type="ECO:0000313" key="11">
    <source>
        <dbReference type="Proteomes" id="UP000292373"/>
    </source>
</evidence>
<evidence type="ECO:0000256" key="7">
    <source>
        <dbReference type="ARBA" id="ARBA00023136"/>
    </source>
</evidence>
<keyword evidence="6 8" id="KW-1133">Transmembrane helix</keyword>
<evidence type="ECO:0000256" key="8">
    <source>
        <dbReference type="RuleBase" id="RU362081"/>
    </source>
</evidence>
<dbReference type="InterPro" id="IPR051014">
    <property type="entry name" value="Cation_Transport_ATPase_IB"/>
</dbReference>
<dbReference type="PANTHER" id="PTHR48085">
    <property type="entry name" value="CADMIUM/ZINC-TRANSPORTING ATPASE HMA2-RELATED"/>
    <property type="match status" value="1"/>
</dbReference>
<dbReference type="GO" id="GO:0046872">
    <property type="term" value="F:metal ion binding"/>
    <property type="evidence" value="ECO:0007669"/>
    <property type="project" value="UniProtKB-KW"/>
</dbReference>
<dbReference type="InterPro" id="IPR044492">
    <property type="entry name" value="P_typ_ATPase_HD_dom"/>
</dbReference>
<dbReference type="InterPro" id="IPR008250">
    <property type="entry name" value="ATPase_P-typ_transduc_dom_A_sf"/>
</dbReference>
<evidence type="ECO:0000256" key="1">
    <source>
        <dbReference type="ARBA" id="ARBA00004651"/>
    </source>
</evidence>
<dbReference type="NCBIfam" id="TIGR01494">
    <property type="entry name" value="ATPase_P-type"/>
    <property type="match status" value="2"/>
</dbReference>
<feature type="transmembrane region" description="Helical" evidence="8">
    <location>
        <begin position="563"/>
        <end position="582"/>
    </location>
</feature>
<comment type="caution">
    <text evidence="10">The sequence shown here is derived from an EMBL/GenBank/DDBJ whole genome shotgun (WGS) entry which is preliminary data.</text>
</comment>
<evidence type="ECO:0000256" key="2">
    <source>
        <dbReference type="ARBA" id="ARBA00006024"/>
    </source>
</evidence>
<dbReference type="InterPro" id="IPR023299">
    <property type="entry name" value="ATPase_P-typ_cyto_dom_N"/>
</dbReference>
<dbReference type="GO" id="GO:0015086">
    <property type="term" value="F:cadmium ion transmembrane transporter activity"/>
    <property type="evidence" value="ECO:0007669"/>
    <property type="project" value="TreeGrafter"/>
</dbReference>
<dbReference type="Gene3D" id="3.40.1110.10">
    <property type="entry name" value="Calcium-transporting ATPase, cytoplasmic domain N"/>
    <property type="match status" value="1"/>
</dbReference>
<dbReference type="PANTHER" id="PTHR48085:SF5">
    <property type="entry name" value="CADMIUM_ZINC-TRANSPORTING ATPASE HMA4-RELATED"/>
    <property type="match status" value="1"/>
</dbReference>
<keyword evidence="7 8" id="KW-0472">Membrane</keyword>
<gene>
    <name evidence="10" type="ORF">ET989_02030</name>
</gene>
<keyword evidence="8" id="KW-0067">ATP-binding</keyword>
<dbReference type="PROSITE" id="PS00154">
    <property type="entry name" value="ATPASE_E1_E2"/>
    <property type="match status" value="1"/>
</dbReference>
<accession>A0A4Q9KH97</accession>
<dbReference type="Pfam" id="PF00702">
    <property type="entry name" value="Hydrolase"/>
    <property type="match status" value="1"/>
</dbReference>
<dbReference type="InterPro" id="IPR059000">
    <property type="entry name" value="ATPase_P-type_domA"/>
</dbReference>
<keyword evidence="8" id="KW-1003">Cell membrane</keyword>
<evidence type="ECO:0000259" key="9">
    <source>
        <dbReference type="Pfam" id="PF00122"/>
    </source>
</evidence>
<dbReference type="SUPFAM" id="SSF56784">
    <property type="entry name" value="HAD-like"/>
    <property type="match status" value="1"/>
</dbReference>
<evidence type="ECO:0000313" key="10">
    <source>
        <dbReference type="EMBL" id="TBT88734.1"/>
    </source>
</evidence>
<reference evidence="10 11" key="1">
    <citation type="submission" date="2019-01" db="EMBL/GenBank/DDBJ databases">
        <title>Lactibacter flavus gen. nov., sp. nov., a novel bacterium of the family Propionibacteriaceae isolated from raw milk and dairy products.</title>
        <authorList>
            <person name="Huptas C."/>
            <person name="Wenning M."/>
            <person name="Breitenwieser F."/>
            <person name="Doll E."/>
            <person name="Von Neubeck M."/>
            <person name="Busse H.-J."/>
            <person name="Scherer S."/>
        </authorList>
    </citation>
    <scope>NUCLEOTIDE SEQUENCE [LARGE SCALE GENOMIC DNA]</scope>
    <source>
        <strain evidence="10 11">KCTC 33808</strain>
    </source>
</reference>
<comment type="similarity">
    <text evidence="2 8">Belongs to the cation transport ATPase (P-type) (TC 3.A.3) family. Type IB subfamily.</text>
</comment>
<dbReference type="Pfam" id="PF00122">
    <property type="entry name" value="E1-E2_ATPase"/>
    <property type="match status" value="1"/>
</dbReference>
<dbReference type="Gene3D" id="2.70.150.10">
    <property type="entry name" value="Calcium-transporting ATPase, cytoplasmic transduction domain A"/>
    <property type="match status" value="1"/>
</dbReference>
<dbReference type="GO" id="GO:0005524">
    <property type="term" value="F:ATP binding"/>
    <property type="evidence" value="ECO:0007669"/>
    <property type="project" value="UniProtKB-UniRule"/>
</dbReference>
<dbReference type="InterPro" id="IPR023298">
    <property type="entry name" value="ATPase_P-typ_TM_dom_sf"/>
</dbReference>
<evidence type="ECO:0000256" key="6">
    <source>
        <dbReference type="ARBA" id="ARBA00022989"/>
    </source>
</evidence>
<dbReference type="InterPro" id="IPR023214">
    <property type="entry name" value="HAD_sf"/>
</dbReference>
<dbReference type="NCBIfam" id="TIGR01525">
    <property type="entry name" value="ATPase-IB_hvy"/>
    <property type="match status" value="1"/>
</dbReference>
<dbReference type="SUPFAM" id="SSF81665">
    <property type="entry name" value="Calcium ATPase, transmembrane domain M"/>
    <property type="match status" value="1"/>
</dbReference>
<evidence type="ECO:0000256" key="3">
    <source>
        <dbReference type="ARBA" id="ARBA00022692"/>
    </source>
</evidence>
<evidence type="ECO:0000256" key="5">
    <source>
        <dbReference type="ARBA" id="ARBA00022967"/>
    </source>
</evidence>
<feature type="transmembrane region" description="Helical" evidence="8">
    <location>
        <begin position="228"/>
        <end position="246"/>
    </location>
</feature>
<dbReference type="GO" id="GO:0016887">
    <property type="term" value="F:ATP hydrolysis activity"/>
    <property type="evidence" value="ECO:0007669"/>
    <property type="project" value="InterPro"/>
</dbReference>
<dbReference type="GO" id="GO:0005886">
    <property type="term" value="C:plasma membrane"/>
    <property type="evidence" value="ECO:0007669"/>
    <property type="project" value="UniProtKB-SubCell"/>
</dbReference>
<keyword evidence="3 8" id="KW-0812">Transmembrane</keyword>
<dbReference type="OrthoDB" id="7059309at2"/>
<dbReference type="SFLD" id="SFLDG00002">
    <property type="entry name" value="C1.7:_P-type_atpase_like"/>
    <property type="match status" value="1"/>
</dbReference>
<organism evidence="10 11">
    <name type="scientific">Propioniciclava sinopodophylli</name>
    <dbReference type="NCBI Taxonomy" id="1837344"/>
    <lineage>
        <taxon>Bacteria</taxon>
        <taxon>Bacillati</taxon>
        <taxon>Actinomycetota</taxon>
        <taxon>Actinomycetes</taxon>
        <taxon>Propionibacteriales</taxon>
        <taxon>Propionibacteriaceae</taxon>
        <taxon>Propioniciclava</taxon>
    </lineage>
</organism>
<dbReference type="PRINTS" id="PR00119">
    <property type="entry name" value="CATATPASE"/>
</dbReference>
<feature type="domain" description="P-type ATPase A" evidence="9">
    <location>
        <begin position="112"/>
        <end position="212"/>
    </location>
</feature>
<dbReference type="SFLD" id="SFLDF00027">
    <property type="entry name" value="p-type_atpase"/>
    <property type="match status" value="1"/>
</dbReference>